<dbReference type="RefSeq" id="WP_181833737.1">
    <property type="nucleotide sequence ID" value="NZ_CP025198.1"/>
</dbReference>
<organism evidence="2 3">
    <name type="scientific">Acidipropionibacterium virtanenii</name>
    <dbReference type="NCBI Taxonomy" id="2057246"/>
    <lineage>
        <taxon>Bacteria</taxon>
        <taxon>Bacillati</taxon>
        <taxon>Actinomycetota</taxon>
        <taxon>Actinomycetes</taxon>
        <taxon>Propionibacteriales</taxon>
        <taxon>Propionibacteriaceae</taxon>
        <taxon>Acidipropionibacterium</taxon>
    </lineage>
</organism>
<feature type="transmembrane region" description="Helical" evidence="1">
    <location>
        <begin position="48"/>
        <end position="69"/>
    </location>
</feature>
<evidence type="ECO:0000313" key="2">
    <source>
        <dbReference type="EMBL" id="AXE39786.1"/>
    </source>
</evidence>
<gene>
    <name evidence="2" type="ORF">JS278_02649</name>
</gene>
<dbReference type="Proteomes" id="UP000251995">
    <property type="component" value="Chromosome"/>
</dbReference>
<dbReference type="KEGG" id="acij:JS278_02649"/>
<dbReference type="EMBL" id="CP025198">
    <property type="protein sequence ID" value="AXE39786.1"/>
    <property type="molecule type" value="Genomic_DNA"/>
</dbReference>
<keyword evidence="1" id="KW-0812">Transmembrane</keyword>
<accession>A0A344UWY8</accession>
<dbReference type="AlphaFoldDB" id="A0A344UWY8"/>
<evidence type="ECO:0008006" key="4">
    <source>
        <dbReference type="Google" id="ProtNLM"/>
    </source>
</evidence>
<feature type="transmembrane region" description="Helical" evidence="1">
    <location>
        <begin position="12"/>
        <end position="33"/>
    </location>
</feature>
<proteinExistence type="predicted"/>
<sequence>MSGKKWQELPRPVRVGLVTAGGAEAALKVWSLIDLVRRPADQVRGPKALWAFGLMTVNSLGAVPLIYLAKGRRH</sequence>
<name>A0A344UWY8_9ACTN</name>
<evidence type="ECO:0000313" key="3">
    <source>
        <dbReference type="Proteomes" id="UP000251995"/>
    </source>
</evidence>
<keyword evidence="1" id="KW-1133">Transmembrane helix</keyword>
<reference evidence="2 3" key="1">
    <citation type="submission" date="2017-12" db="EMBL/GenBank/DDBJ databases">
        <title>The whole genome sequence of the Acidipropionibacterium virtanenii sp. nov. type strain JS278.</title>
        <authorList>
            <person name="Laine P."/>
            <person name="Deptula P."/>
            <person name="Varmanen P."/>
            <person name="Auvinen P."/>
        </authorList>
    </citation>
    <scope>NUCLEOTIDE SEQUENCE [LARGE SCALE GENOMIC DNA]</scope>
    <source>
        <strain evidence="2 3">JS278</strain>
    </source>
</reference>
<keyword evidence="3" id="KW-1185">Reference proteome</keyword>
<protein>
    <recommendedName>
        <fullName evidence="4">DUF5652 domain-containing protein</fullName>
    </recommendedName>
</protein>
<evidence type="ECO:0000256" key="1">
    <source>
        <dbReference type="SAM" id="Phobius"/>
    </source>
</evidence>
<keyword evidence="1" id="KW-0472">Membrane</keyword>